<dbReference type="InterPro" id="IPR000182">
    <property type="entry name" value="GNAT_dom"/>
</dbReference>
<keyword evidence="5" id="KW-1185">Reference proteome</keyword>
<dbReference type="GO" id="GO:0008080">
    <property type="term" value="F:N-acetyltransferase activity"/>
    <property type="evidence" value="ECO:0007669"/>
    <property type="project" value="UniProtKB-ARBA"/>
</dbReference>
<evidence type="ECO:0000259" key="3">
    <source>
        <dbReference type="PROSITE" id="PS51186"/>
    </source>
</evidence>
<gene>
    <name evidence="4" type="ORF">BACCAP_00540</name>
</gene>
<dbReference type="eggNOG" id="COG0456">
    <property type="taxonomic scope" value="Bacteria"/>
</dbReference>
<dbReference type="EMBL" id="AAXG02000005">
    <property type="protein sequence ID" value="EDN01415.1"/>
    <property type="molecule type" value="Genomic_DNA"/>
</dbReference>
<dbReference type="CDD" id="cd04301">
    <property type="entry name" value="NAT_SF"/>
    <property type="match status" value="1"/>
</dbReference>
<evidence type="ECO:0000256" key="2">
    <source>
        <dbReference type="ARBA" id="ARBA00023315"/>
    </source>
</evidence>
<reference evidence="4 5" key="2">
    <citation type="submission" date="2007-06" db="EMBL/GenBank/DDBJ databases">
        <title>Draft genome sequence of Pseudoflavonifractor capillosus ATCC 29799.</title>
        <authorList>
            <person name="Sudarsanam P."/>
            <person name="Ley R."/>
            <person name="Guruge J."/>
            <person name="Turnbaugh P.J."/>
            <person name="Mahowald M."/>
            <person name="Liep D."/>
            <person name="Gordon J."/>
        </authorList>
    </citation>
    <scope>NUCLEOTIDE SEQUENCE [LARGE SCALE GENOMIC DNA]</scope>
    <source>
        <strain evidence="4 5">ATCC 29799</strain>
    </source>
</reference>
<dbReference type="PROSITE" id="PS51186">
    <property type="entry name" value="GNAT"/>
    <property type="match status" value="1"/>
</dbReference>
<dbReference type="InterPro" id="IPR051016">
    <property type="entry name" value="Diverse_Substrate_AcTransf"/>
</dbReference>
<keyword evidence="1 4" id="KW-0808">Transferase</keyword>
<evidence type="ECO:0000313" key="5">
    <source>
        <dbReference type="Proteomes" id="UP000003639"/>
    </source>
</evidence>
<dbReference type="Pfam" id="PF00583">
    <property type="entry name" value="Acetyltransf_1"/>
    <property type="match status" value="1"/>
</dbReference>
<proteinExistence type="predicted"/>
<dbReference type="InterPro" id="IPR016181">
    <property type="entry name" value="Acyl_CoA_acyltransferase"/>
</dbReference>
<keyword evidence="2" id="KW-0012">Acyltransferase</keyword>
<accession>A6NQR9</accession>
<reference evidence="4 5" key="1">
    <citation type="submission" date="2007-04" db="EMBL/GenBank/DDBJ databases">
        <authorList>
            <person name="Fulton L."/>
            <person name="Clifton S."/>
            <person name="Fulton B."/>
            <person name="Xu J."/>
            <person name="Minx P."/>
            <person name="Pepin K.H."/>
            <person name="Johnson M."/>
            <person name="Thiruvilangam P."/>
            <person name="Bhonagiri V."/>
            <person name="Nash W.E."/>
            <person name="Mardis E.R."/>
            <person name="Wilson R.K."/>
        </authorList>
    </citation>
    <scope>NUCLEOTIDE SEQUENCE [LARGE SCALE GENOMIC DNA]</scope>
    <source>
        <strain evidence="4 5">ATCC 29799</strain>
    </source>
</reference>
<dbReference type="PANTHER" id="PTHR10545">
    <property type="entry name" value="DIAMINE N-ACETYLTRANSFERASE"/>
    <property type="match status" value="1"/>
</dbReference>
<name>A6NQR9_9FIRM</name>
<dbReference type="STRING" id="411467.BACCAP_00540"/>
<feature type="domain" description="N-acetyltransferase" evidence="3">
    <location>
        <begin position="8"/>
        <end position="155"/>
    </location>
</feature>
<evidence type="ECO:0000313" key="4">
    <source>
        <dbReference type="EMBL" id="EDN01415.1"/>
    </source>
</evidence>
<dbReference type="Proteomes" id="UP000003639">
    <property type="component" value="Unassembled WGS sequence"/>
</dbReference>
<dbReference type="SUPFAM" id="SSF55729">
    <property type="entry name" value="Acyl-CoA N-acyltransferases (Nat)"/>
    <property type="match status" value="1"/>
</dbReference>
<organism evidence="4 5">
    <name type="scientific">Pseudoflavonifractor capillosus ATCC 29799</name>
    <dbReference type="NCBI Taxonomy" id="411467"/>
    <lineage>
        <taxon>Bacteria</taxon>
        <taxon>Bacillati</taxon>
        <taxon>Bacillota</taxon>
        <taxon>Clostridia</taxon>
        <taxon>Eubacteriales</taxon>
        <taxon>Oscillospiraceae</taxon>
        <taxon>Pseudoflavonifractor</taxon>
    </lineage>
</organism>
<sequence>MERNDTMFEMRAMTPADRDAVMAMVTDFYHSPAVEHEVDFSTLEQAFRDAADPAQPLIEGLLLLEDGEPVGYCYLSWNYASEVGGKVLIFDELYLKDSCRGKGYGSQVFNQVMAAHPECRRFRLEVTPANANAARLYERLGFRFLQYNQMVLDGE</sequence>
<evidence type="ECO:0000256" key="1">
    <source>
        <dbReference type="ARBA" id="ARBA00022679"/>
    </source>
</evidence>
<dbReference type="AlphaFoldDB" id="A6NQR9"/>
<comment type="caution">
    <text evidence="4">The sequence shown here is derived from an EMBL/GenBank/DDBJ whole genome shotgun (WGS) entry which is preliminary data.</text>
</comment>
<dbReference type="PANTHER" id="PTHR10545:SF29">
    <property type="entry name" value="GH14572P-RELATED"/>
    <property type="match status" value="1"/>
</dbReference>
<protein>
    <submittedName>
        <fullName evidence="4">Acetyltransferase, GNAT family</fullName>
    </submittedName>
</protein>
<dbReference type="Gene3D" id="3.40.630.30">
    <property type="match status" value="1"/>
</dbReference>